<dbReference type="GO" id="GO:0009279">
    <property type="term" value="C:cell outer membrane"/>
    <property type="evidence" value="ECO:0007669"/>
    <property type="project" value="UniProtKB-SubCell"/>
</dbReference>
<dbReference type="InterPro" id="IPR010104">
    <property type="entry name" value="TonB_rcpt_bac"/>
</dbReference>
<organism evidence="14 15">
    <name type="scientific">Paraglaciecola chathamensis</name>
    <dbReference type="NCBI Taxonomy" id="368405"/>
    <lineage>
        <taxon>Bacteria</taxon>
        <taxon>Pseudomonadati</taxon>
        <taxon>Pseudomonadota</taxon>
        <taxon>Gammaproteobacteria</taxon>
        <taxon>Alteromonadales</taxon>
        <taxon>Alteromonadaceae</taxon>
        <taxon>Paraglaciecola</taxon>
    </lineage>
</organism>
<feature type="signal peptide" evidence="11">
    <location>
        <begin position="1"/>
        <end position="25"/>
    </location>
</feature>
<evidence type="ECO:0000256" key="8">
    <source>
        <dbReference type="PROSITE-ProRule" id="PRU01360"/>
    </source>
</evidence>
<evidence type="ECO:0000256" key="5">
    <source>
        <dbReference type="ARBA" id="ARBA00023077"/>
    </source>
</evidence>
<protein>
    <submittedName>
        <fullName evidence="14">TonB-dependent receptor</fullName>
    </submittedName>
</protein>
<comment type="subcellular location">
    <subcellularLocation>
        <location evidence="1 8">Cell outer membrane</location>
        <topology evidence="1 8">Multi-pass membrane protein</topology>
    </subcellularLocation>
</comment>
<feature type="region of interest" description="Disordered" evidence="10">
    <location>
        <begin position="244"/>
        <end position="263"/>
    </location>
</feature>
<keyword evidence="2 8" id="KW-0813">Transport</keyword>
<accession>A0A8H9IG27</accession>
<feature type="chain" id="PRO_5034873596" evidence="11">
    <location>
        <begin position="26"/>
        <end position="880"/>
    </location>
</feature>
<feature type="compositionally biased region" description="Polar residues" evidence="10">
    <location>
        <begin position="254"/>
        <end position="263"/>
    </location>
</feature>
<proteinExistence type="inferred from homology"/>
<dbReference type="CDD" id="cd01347">
    <property type="entry name" value="ligand_gated_channel"/>
    <property type="match status" value="1"/>
</dbReference>
<dbReference type="Pfam" id="PF07715">
    <property type="entry name" value="Plug"/>
    <property type="match status" value="1"/>
</dbReference>
<comment type="similarity">
    <text evidence="8 9">Belongs to the TonB-dependent receptor family.</text>
</comment>
<feature type="domain" description="TonB-dependent receptor-like beta-barrel" evidence="12">
    <location>
        <begin position="409"/>
        <end position="846"/>
    </location>
</feature>
<keyword evidence="6 8" id="KW-0472">Membrane</keyword>
<keyword evidence="4 8" id="KW-0812">Transmembrane</keyword>
<keyword evidence="14" id="KW-0675">Receptor</keyword>
<evidence type="ECO:0000256" key="6">
    <source>
        <dbReference type="ARBA" id="ARBA00023136"/>
    </source>
</evidence>
<feature type="domain" description="TonB-dependent receptor plug" evidence="13">
    <location>
        <begin position="57"/>
        <end position="163"/>
    </location>
</feature>
<keyword evidence="3 8" id="KW-1134">Transmembrane beta strand</keyword>
<dbReference type="SUPFAM" id="SSF56935">
    <property type="entry name" value="Porins"/>
    <property type="match status" value="1"/>
</dbReference>
<evidence type="ECO:0000259" key="13">
    <source>
        <dbReference type="Pfam" id="PF07715"/>
    </source>
</evidence>
<reference evidence="14" key="2">
    <citation type="submission" date="2020-09" db="EMBL/GenBank/DDBJ databases">
        <authorList>
            <person name="Sun Q."/>
            <person name="Kim S."/>
        </authorList>
    </citation>
    <scope>NUCLEOTIDE SEQUENCE</scope>
    <source>
        <strain evidence="14">KCTC 32337</strain>
    </source>
</reference>
<name>A0A8H9IG27_9ALTE</name>
<dbReference type="Proteomes" id="UP000622604">
    <property type="component" value="Unassembled WGS sequence"/>
</dbReference>
<dbReference type="InterPro" id="IPR012910">
    <property type="entry name" value="Plug_dom"/>
</dbReference>
<dbReference type="InterPro" id="IPR036942">
    <property type="entry name" value="Beta-barrel_TonB_sf"/>
</dbReference>
<evidence type="ECO:0000313" key="14">
    <source>
        <dbReference type="EMBL" id="GGZ73226.1"/>
    </source>
</evidence>
<dbReference type="InterPro" id="IPR037066">
    <property type="entry name" value="Plug_dom_sf"/>
</dbReference>
<dbReference type="NCBIfam" id="TIGR01782">
    <property type="entry name" value="TonB-Xanth-Caul"/>
    <property type="match status" value="1"/>
</dbReference>
<dbReference type="Pfam" id="PF00593">
    <property type="entry name" value="TonB_dep_Rec_b-barrel"/>
    <property type="match status" value="1"/>
</dbReference>
<evidence type="ECO:0000256" key="11">
    <source>
        <dbReference type="SAM" id="SignalP"/>
    </source>
</evidence>
<evidence type="ECO:0000256" key="1">
    <source>
        <dbReference type="ARBA" id="ARBA00004571"/>
    </source>
</evidence>
<dbReference type="PROSITE" id="PS52016">
    <property type="entry name" value="TONB_DEPENDENT_REC_3"/>
    <property type="match status" value="1"/>
</dbReference>
<gene>
    <name evidence="14" type="primary">cirA</name>
    <name evidence="14" type="ORF">GCM10011274_34590</name>
</gene>
<evidence type="ECO:0000256" key="10">
    <source>
        <dbReference type="SAM" id="MobiDB-lite"/>
    </source>
</evidence>
<dbReference type="EMBL" id="BMZC01000010">
    <property type="protein sequence ID" value="GGZ73226.1"/>
    <property type="molecule type" value="Genomic_DNA"/>
</dbReference>
<dbReference type="InterPro" id="IPR000531">
    <property type="entry name" value="Beta-barrel_TonB"/>
</dbReference>
<evidence type="ECO:0000256" key="3">
    <source>
        <dbReference type="ARBA" id="ARBA00022452"/>
    </source>
</evidence>
<evidence type="ECO:0000256" key="9">
    <source>
        <dbReference type="RuleBase" id="RU003357"/>
    </source>
</evidence>
<keyword evidence="11" id="KW-0732">Signal</keyword>
<reference evidence="14" key="1">
    <citation type="journal article" date="2014" name="Int. J. Syst. Evol. Microbiol.">
        <title>Complete genome sequence of Corynebacterium casei LMG S-19264T (=DSM 44701T), isolated from a smear-ripened cheese.</title>
        <authorList>
            <consortium name="US DOE Joint Genome Institute (JGI-PGF)"/>
            <person name="Walter F."/>
            <person name="Albersmeier A."/>
            <person name="Kalinowski J."/>
            <person name="Ruckert C."/>
        </authorList>
    </citation>
    <scope>NUCLEOTIDE SEQUENCE</scope>
    <source>
        <strain evidence="14">KCTC 32337</strain>
    </source>
</reference>
<dbReference type="Gene3D" id="2.40.170.20">
    <property type="entry name" value="TonB-dependent receptor, beta-barrel domain"/>
    <property type="match status" value="1"/>
</dbReference>
<evidence type="ECO:0000256" key="2">
    <source>
        <dbReference type="ARBA" id="ARBA00022448"/>
    </source>
</evidence>
<dbReference type="AlphaFoldDB" id="A0A8H9IG27"/>
<keyword evidence="5 9" id="KW-0798">TonB box</keyword>
<dbReference type="RefSeq" id="WP_191866728.1">
    <property type="nucleotide sequence ID" value="NZ_BMZC01000010.1"/>
</dbReference>
<dbReference type="PANTHER" id="PTHR40980:SF3">
    <property type="entry name" value="TONB-DEPENDENT RECEPTOR-LIKE BETA-BARREL DOMAIN-CONTAINING PROTEIN"/>
    <property type="match status" value="1"/>
</dbReference>
<dbReference type="PANTHER" id="PTHR40980">
    <property type="entry name" value="PLUG DOMAIN-CONTAINING PROTEIN"/>
    <property type="match status" value="1"/>
</dbReference>
<evidence type="ECO:0000256" key="7">
    <source>
        <dbReference type="ARBA" id="ARBA00023237"/>
    </source>
</evidence>
<evidence type="ECO:0000256" key="4">
    <source>
        <dbReference type="ARBA" id="ARBA00022692"/>
    </source>
</evidence>
<evidence type="ECO:0000313" key="15">
    <source>
        <dbReference type="Proteomes" id="UP000622604"/>
    </source>
</evidence>
<dbReference type="Gene3D" id="2.170.130.10">
    <property type="entry name" value="TonB-dependent receptor, plug domain"/>
    <property type="match status" value="1"/>
</dbReference>
<comment type="caution">
    <text evidence="14">The sequence shown here is derived from an EMBL/GenBank/DDBJ whole genome shotgun (WGS) entry which is preliminary data.</text>
</comment>
<keyword evidence="7 8" id="KW-0998">Cell outer membrane</keyword>
<sequence>MTAKTKYTLLASSIAMIISTGQLRAQESAVDTSANEDIEQISVVGIRSSIASSVARKQESGQVADVISAEDIGKFPDLNVAESLQRIPGIQISRSRGEASGVSIRGLDEVATLLNGRNYFGGASGVSINRFASFEDIPAELVGSVVVYKSVSADILEGGIGGVVDIERTDALSLSGPTIAGSVKEHYGDLSKEWSPRGSLVVGNVWDYGNSGGEIGVIFGVSYLEREYREDLVRNSSATPIVGDFPSGTAPSGAKTSASLNSSPAWGDRERTVYSLGIDLSLNSDTKFYFDSGYTDYSTAQLREEFVWSFNGANTVDADFSNIDENNLYPASVTLSDMDFDVLSMIDDRYTTTYDLALGFETVAGPWRFEGEVSYVDTDNETNFHNTRIRDTWAALPVTISNSGFVSQPPSVDFGDFDVTDEGNFDIVQWRHESRQLKADESAAKLDIDYMFDEGVVRSIEAGVRFASLGTSKNIQNNHIFDASGATYGSDDPLNLVEASTWNDFMDEYDGGNFPNDYVAVNPAYLLSRNDEIREYYGFTGQSETENPRDSFDYEEEVTAVYLKANFETEVGGYFVSGDLGGRYVQTDTTADYFFDTGNIDQNGAPIYEGTKSDKDYSEFLPSFNLKVELTDEMLVRLAGSKTFSRPHFGDLAPSLNLNFEQGRGTGGNPDLDPFTATNLDLSLEYYFASGGMASSAIFYKDIDGFLQTSENQETIGGNDFIILRKSNGGSGTVRGLELAYQQFFDFLPVPFDGLGIQANYTYVDSDVPSPNPLLPNISLEGLSDNSYNLVAIYEDDLFSGRLSYNYRSDFLVTTEVAQEGFGQLDLSLSYNVSESFRLTLDALNLLRRDHFEYRAGDKYDPYHWIATEKQVLVGVSYTF</sequence>
<dbReference type="InterPro" id="IPR039426">
    <property type="entry name" value="TonB-dep_rcpt-like"/>
</dbReference>
<evidence type="ECO:0000259" key="12">
    <source>
        <dbReference type="Pfam" id="PF00593"/>
    </source>
</evidence>